<organism evidence="1 2">
    <name type="scientific">Cucumis sativus</name>
    <name type="common">Cucumber</name>
    <dbReference type="NCBI Taxonomy" id="3659"/>
    <lineage>
        <taxon>Eukaryota</taxon>
        <taxon>Viridiplantae</taxon>
        <taxon>Streptophyta</taxon>
        <taxon>Embryophyta</taxon>
        <taxon>Tracheophyta</taxon>
        <taxon>Spermatophyta</taxon>
        <taxon>Magnoliopsida</taxon>
        <taxon>eudicotyledons</taxon>
        <taxon>Gunneridae</taxon>
        <taxon>Pentapetalae</taxon>
        <taxon>rosids</taxon>
        <taxon>fabids</taxon>
        <taxon>Cucurbitales</taxon>
        <taxon>Cucurbitaceae</taxon>
        <taxon>Benincaseae</taxon>
        <taxon>Cucumis</taxon>
    </lineage>
</organism>
<proteinExistence type="predicted"/>
<evidence type="ECO:0000313" key="2">
    <source>
        <dbReference type="Proteomes" id="UP000029981"/>
    </source>
</evidence>
<name>A0A0A0KDZ5_CUCSA</name>
<dbReference type="AlphaFoldDB" id="A0A0A0KDZ5"/>
<reference evidence="1 2" key="1">
    <citation type="journal article" date="2009" name="Nat. Genet.">
        <title>The genome of the cucumber, Cucumis sativus L.</title>
        <authorList>
            <person name="Huang S."/>
            <person name="Li R."/>
            <person name="Zhang Z."/>
            <person name="Li L."/>
            <person name="Gu X."/>
            <person name="Fan W."/>
            <person name="Lucas W.J."/>
            <person name="Wang X."/>
            <person name="Xie B."/>
            <person name="Ni P."/>
            <person name="Ren Y."/>
            <person name="Zhu H."/>
            <person name="Li J."/>
            <person name="Lin K."/>
            <person name="Jin W."/>
            <person name="Fei Z."/>
            <person name="Li G."/>
            <person name="Staub J."/>
            <person name="Kilian A."/>
            <person name="van der Vossen E.A."/>
            <person name="Wu Y."/>
            <person name="Guo J."/>
            <person name="He J."/>
            <person name="Jia Z."/>
            <person name="Ren Y."/>
            <person name="Tian G."/>
            <person name="Lu Y."/>
            <person name="Ruan J."/>
            <person name="Qian W."/>
            <person name="Wang M."/>
            <person name="Huang Q."/>
            <person name="Li B."/>
            <person name="Xuan Z."/>
            <person name="Cao J."/>
            <person name="Asan"/>
            <person name="Wu Z."/>
            <person name="Zhang J."/>
            <person name="Cai Q."/>
            <person name="Bai Y."/>
            <person name="Zhao B."/>
            <person name="Han Y."/>
            <person name="Li Y."/>
            <person name="Li X."/>
            <person name="Wang S."/>
            <person name="Shi Q."/>
            <person name="Liu S."/>
            <person name="Cho W.K."/>
            <person name="Kim J.Y."/>
            <person name="Xu Y."/>
            <person name="Heller-Uszynska K."/>
            <person name="Miao H."/>
            <person name="Cheng Z."/>
            <person name="Zhang S."/>
            <person name="Wu J."/>
            <person name="Yang Y."/>
            <person name="Kang H."/>
            <person name="Li M."/>
            <person name="Liang H."/>
            <person name="Ren X."/>
            <person name="Shi Z."/>
            <person name="Wen M."/>
            <person name="Jian M."/>
            <person name="Yang H."/>
            <person name="Zhang G."/>
            <person name="Yang Z."/>
            <person name="Chen R."/>
            <person name="Liu S."/>
            <person name="Li J."/>
            <person name="Ma L."/>
            <person name="Liu H."/>
            <person name="Zhou Y."/>
            <person name="Zhao J."/>
            <person name="Fang X."/>
            <person name="Li G."/>
            <person name="Fang L."/>
            <person name="Li Y."/>
            <person name="Liu D."/>
            <person name="Zheng H."/>
            <person name="Zhang Y."/>
            <person name="Qin N."/>
            <person name="Li Z."/>
            <person name="Yang G."/>
            <person name="Yang S."/>
            <person name="Bolund L."/>
            <person name="Kristiansen K."/>
            <person name="Zheng H."/>
            <person name="Li S."/>
            <person name="Zhang X."/>
            <person name="Yang H."/>
            <person name="Wang J."/>
            <person name="Sun R."/>
            <person name="Zhang B."/>
            <person name="Jiang S."/>
            <person name="Wang J."/>
            <person name="Du Y."/>
            <person name="Li S."/>
        </authorList>
    </citation>
    <scope>NUCLEOTIDE SEQUENCE [LARGE SCALE GENOMIC DNA]</scope>
    <source>
        <strain evidence="2">cv. 9930</strain>
    </source>
</reference>
<gene>
    <name evidence="1" type="ORF">Csa_6G113590</name>
</gene>
<reference evidence="1 2" key="2">
    <citation type="journal article" date="2009" name="PLoS ONE">
        <title>An integrated genetic and cytogenetic map of the cucumber genome.</title>
        <authorList>
            <person name="Ren Y."/>
            <person name="Zhang Z."/>
            <person name="Liu J."/>
            <person name="Staub J.E."/>
            <person name="Han Y."/>
            <person name="Cheng Z."/>
            <person name="Li X."/>
            <person name="Lu J."/>
            <person name="Miao H."/>
            <person name="Kang H."/>
            <person name="Xie B."/>
            <person name="Gu X."/>
            <person name="Wang X."/>
            <person name="Du Y."/>
            <person name="Jin W."/>
            <person name="Huang S."/>
        </authorList>
    </citation>
    <scope>NUCLEOTIDE SEQUENCE [LARGE SCALE GENOMIC DNA]</scope>
    <source>
        <strain evidence="2">cv. 9930</strain>
    </source>
</reference>
<dbReference type="Proteomes" id="UP000029981">
    <property type="component" value="Chromosome 6"/>
</dbReference>
<sequence>MASALHPFTTTTISKFSFHHQNMDVNYDDDNDYSPTTTKSRKAREFIVKDAPQAVVEWYMIALNKKAAFKKSTIKELALGHLLAMG</sequence>
<dbReference type="Gramene" id="KGN46622">
    <property type="protein sequence ID" value="KGN46622"/>
    <property type="gene ID" value="Csa_6G113590"/>
</dbReference>
<keyword evidence="2" id="KW-1185">Reference proteome</keyword>
<reference evidence="1 2" key="4">
    <citation type="journal article" date="2011" name="BMC Genomics">
        <title>RNA-Seq improves annotation of protein-coding genes in the cucumber genome.</title>
        <authorList>
            <person name="Li Z."/>
            <person name="Zhang Z."/>
            <person name="Yan P."/>
            <person name="Huang S."/>
            <person name="Fei Z."/>
            <person name="Lin K."/>
        </authorList>
    </citation>
    <scope>NUCLEOTIDE SEQUENCE [LARGE SCALE GENOMIC DNA]</scope>
    <source>
        <strain evidence="2">cv. 9930</strain>
    </source>
</reference>
<dbReference type="EMBL" id="CM002927">
    <property type="protein sequence ID" value="KGN46622.1"/>
    <property type="molecule type" value="Genomic_DNA"/>
</dbReference>
<accession>A0A0A0KDZ5</accession>
<evidence type="ECO:0000313" key="1">
    <source>
        <dbReference type="EMBL" id="KGN46622.1"/>
    </source>
</evidence>
<protein>
    <submittedName>
        <fullName evidence="1">Uncharacterized protein</fullName>
    </submittedName>
</protein>
<reference evidence="1 2" key="3">
    <citation type="journal article" date="2010" name="BMC Genomics">
        <title>Transcriptome sequencing and comparative analysis of cucumber flowers with different sex types.</title>
        <authorList>
            <person name="Guo S."/>
            <person name="Zheng Y."/>
            <person name="Joung J.G."/>
            <person name="Liu S."/>
            <person name="Zhang Z."/>
            <person name="Crasta O.R."/>
            <person name="Sobral B.W."/>
            <person name="Xu Y."/>
            <person name="Huang S."/>
            <person name="Fei Z."/>
        </authorList>
    </citation>
    <scope>NUCLEOTIDE SEQUENCE [LARGE SCALE GENOMIC DNA]</scope>
    <source>
        <strain evidence="2">cv. 9930</strain>
    </source>
</reference>